<keyword evidence="2" id="KW-1185">Reference proteome</keyword>
<organism evidence="1 2">
    <name type="scientific">Nonomuraea phyllanthi</name>
    <dbReference type="NCBI Taxonomy" id="2219224"/>
    <lineage>
        <taxon>Bacteria</taxon>
        <taxon>Bacillati</taxon>
        <taxon>Actinomycetota</taxon>
        <taxon>Actinomycetes</taxon>
        <taxon>Streptosporangiales</taxon>
        <taxon>Streptosporangiaceae</taxon>
        <taxon>Nonomuraea</taxon>
    </lineage>
</organism>
<dbReference type="AlphaFoldDB" id="A0A5C4W413"/>
<evidence type="ECO:0000313" key="2">
    <source>
        <dbReference type="Proteomes" id="UP000312512"/>
    </source>
</evidence>
<dbReference type="Proteomes" id="UP000312512">
    <property type="component" value="Unassembled WGS sequence"/>
</dbReference>
<evidence type="ECO:0000313" key="1">
    <source>
        <dbReference type="EMBL" id="KAB8191573.1"/>
    </source>
</evidence>
<name>A0A5C4W413_9ACTN</name>
<dbReference type="OrthoDB" id="4322023at2"/>
<gene>
    <name evidence="1" type="primary">fxsA</name>
    <name evidence="1" type="ORF">FH608_030450</name>
</gene>
<proteinExistence type="predicted"/>
<protein>
    <submittedName>
        <fullName evidence="1">FXSXX-COOH protein</fullName>
    </submittedName>
</protein>
<accession>A0A5C4W413</accession>
<comment type="caution">
    <text evidence="1">The sequence shown here is derived from an EMBL/GenBank/DDBJ whole genome shotgun (WGS) entry which is preliminary data.</text>
</comment>
<accession>A0A5P9Z5H1</accession>
<dbReference type="NCBIfam" id="TIGR04268">
    <property type="entry name" value="FxSxx-COOH"/>
    <property type="match status" value="1"/>
</dbReference>
<dbReference type="InterPro" id="IPR026334">
    <property type="entry name" value="FxSxx-COOH"/>
</dbReference>
<sequence length="67" mass="7269">MSVLGAQVDEIFRSDLPDVSALDLDAVERLPDTALGHALRRLLTDLDDPSETYFLGHDTCLPGTGKD</sequence>
<reference evidence="1 2" key="1">
    <citation type="submission" date="2019-10" db="EMBL/GenBank/DDBJ databases">
        <title>Nonomuraea sp. nov., isolated from Phyllanthus amarus.</title>
        <authorList>
            <person name="Klykleung N."/>
            <person name="Tanasupawat S."/>
        </authorList>
    </citation>
    <scope>NUCLEOTIDE SEQUENCE [LARGE SCALE GENOMIC DNA]</scope>
    <source>
        <strain evidence="1 2">PA1-10</strain>
    </source>
</reference>
<dbReference type="EMBL" id="VDLX02000012">
    <property type="protein sequence ID" value="KAB8191573.1"/>
    <property type="molecule type" value="Genomic_DNA"/>
</dbReference>